<dbReference type="PANTHER" id="PTHR22761:SF5">
    <property type="entry name" value="CHARGED MULTIVESICULAR BODY PROTEIN 6"/>
    <property type="match status" value="1"/>
</dbReference>
<dbReference type="Gene3D" id="1.10.287.1060">
    <property type="entry name" value="ESAT-6-like"/>
    <property type="match status" value="1"/>
</dbReference>
<comment type="caution">
    <text evidence="8">The sequence shown here is derived from an EMBL/GenBank/DDBJ whole genome shotgun (WGS) entry which is preliminary data.</text>
</comment>
<feature type="compositionally biased region" description="Acidic residues" evidence="7">
    <location>
        <begin position="149"/>
        <end position="159"/>
    </location>
</feature>
<proteinExistence type="inferred from homology"/>
<evidence type="ECO:0000256" key="2">
    <source>
        <dbReference type="ARBA" id="ARBA00006190"/>
    </source>
</evidence>
<evidence type="ECO:0000256" key="5">
    <source>
        <dbReference type="ARBA" id="ARBA00022927"/>
    </source>
</evidence>
<comment type="similarity">
    <text evidence="2">Belongs to the SNF7 family.</text>
</comment>
<gene>
    <name evidence="8" type="ORF">P171DRAFT_7866</name>
</gene>
<accession>A0A9P4PW40</accession>
<dbReference type="GO" id="GO:0032511">
    <property type="term" value="P:late endosome to vacuole transport via multivesicular body sorting pathway"/>
    <property type="evidence" value="ECO:0007669"/>
    <property type="project" value="TreeGrafter"/>
</dbReference>
<evidence type="ECO:0000256" key="3">
    <source>
        <dbReference type="ARBA" id="ARBA00022448"/>
    </source>
</evidence>
<keyword evidence="3" id="KW-0813">Transport</keyword>
<organism evidence="8 9">
    <name type="scientific">Karstenula rhodostoma CBS 690.94</name>
    <dbReference type="NCBI Taxonomy" id="1392251"/>
    <lineage>
        <taxon>Eukaryota</taxon>
        <taxon>Fungi</taxon>
        <taxon>Dikarya</taxon>
        <taxon>Ascomycota</taxon>
        <taxon>Pezizomycotina</taxon>
        <taxon>Dothideomycetes</taxon>
        <taxon>Pleosporomycetidae</taxon>
        <taxon>Pleosporales</taxon>
        <taxon>Massarineae</taxon>
        <taxon>Didymosphaeriaceae</taxon>
        <taxon>Karstenula</taxon>
    </lineage>
</organism>
<dbReference type="PANTHER" id="PTHR22761">
    <property type="entry name" value="CHARGED MULTIVESICULAR BODY PROTEIN"/>
    <property type="match status" value="1"/>
</dbReference>
<keyword evidence="6" id="KW-0472">Membrane</keyword>
<dbReference type="InterPro" id="IPR005024">
    <property type="entry name" value="Snf7_fam"/>
</dbReference>
<evidence type="ECO:0000313" key="9">
    <source>
        <dbReference type="Proteomes" id="UP000799764"/>
    </source>
</evidence>
<dbReference type="GO" id="GO:0006900">
    <property type="term" value="P:vesicle budding from membrane"/>
    <property type="evidence" value="ECO:0007669"/>
    <property type="project" value="TreeGrafter"/>
</dbReference>
<protein>
    <submittedName>
        <fullName evidence="8">Charged multivesicular body protein-like protein 6</fullName>
    </submittedName>
</protein>
<keyword evidence="9" id="KW-1185">Reference proteome</keyword>
<feature type="compositionally biased region" description="Basic and acidic residues" evidence="7">
    <location>
        <begin position="200"/>
        <end position="216"/>
    </location>
</feature>
<dbReference type="OrthoDB" id="441172at2759"/>
<dbReference type="GO" id="GO:0015031">
    <property type="term" value="P:protein transport"/>
    <property type="evidence" value="ECO:0007669"/>
    <property type="project" value="UniProtKB-KW"/>
</dbReference>
<reference evidence="8" key="1">
    <citation type="journal article" date="2020" name="Stud. Mycol.">
        <title>101 Dothideomycetes genomes: a test case for predicting lifestyles and emergence of pathogens.</title>
        <authorList>
            <person name="Haridas S."/>
            <person name="Albert R."/>
            <person name="Binder M."/>
            <person name="Bloem J."/>
            <person name="Labutti K."/>
            <person name="Salamov A."/>
            <person name="Andreopoulos B."/>
            <person name="Baker S."/>
            <person name="Barry K."/>
            <person name="Bills G."/>
            <person name="Bluhm B."/>
            <person name="Cannon C."/>
            <person name="Castanera R."/>
            <person name="Culley D."/>
            <person name="Daum C."/>
            <person name="Ezra D."/>
            <person name="Gonzalez J."/>
            <person name="Henrissat B."/>
            <person name="Kuo A."/>
            <person name="Liang C."/>
            <person name="Lipzen A."/>
            <person name="Lutzoni F."/>
            <person name="Magnuson J."/>
            <person name="Mondo S."/>
            <person name="Nolan M."/>
            <person name="Ohm R."/>
            <person name="Pangilinan J."/>
            <person name="Park H.-J."/>
            <person name="Ramirez L."/>
            <person name="Alfaro M."/>
            <person name="Sun H."/>
            <person name="Tritt A."/>
            <person name="Yoshinaga Y."/>
            <person name="Zwiers L.-H."/>
            <person name="Turgeon B."/>
            <person name="Goodwin S."/>
            <person name="Spatafora J."/>
            <person name="Crous P."/>
            <person name="Grigoriev I."/>
        </authorList>
    </citation>
    <scope>NUCLEOTIDE SEQUENCE</scope>
    <source>
        <strain evidence="8">CBS 690.94</strain>
    </source>
</reference>
<dbReference type="GO" id="GO:0005771">
    <property type="term" value="C:multivesicular body"/>
    <property type="evidence" value="ECO:0007669"/>
    <property type="project" value="TreeGrafter"/>
</dbReference>
<name>A0A9P4PW40_9PLEO</name>
<sequence length="216" mass="24462">MGNSNSSRKISAQDKAILDMKNQRDKLHQYQKRITVLTDREKEIAKECLGKGDTNRAKLALRRKKYQESLLAKTDAQLAQLEQLTSDVEFALIQKDVLYGLQQGTAVLKEIHKEMGGIENVEKLLGESEEARAYQEEISELLANKMSNQDEDEVEDELEQLEREVNGIQTGVPALPDPPVAQPELTPEQKAKAQRARRARDREQQASEESRQPILA</sequence>
<feature type="region of interest" description="Disordered" evidence="7">
    <location>
        <begin position="146"/>
        <end position="216"/>
    </location>
</feature>
<keyword evidence="5" id="KW-0653">Protein transport</keyword>
<dbReference type="AlphaFoldDB" id="A0A9P4PW40"/>
<dbReference type="EMBL" id="MU001492">
    <property type="protein sequence ID" value="KAF2451531.1"/>
    <property type="molecule type" value="Genomic_DNA"/>
</dbReference>
<evidence type="ECO:0000313" key="8">
    <source>
        <dbReference type="EMBL" id="KAF2451531.1"/>
    </source>
</evidence>
<evidence type="ECO:0000256" key="7">
    <source>
        <dbReference type="SAM" id="MobiDB-lite"/>
    </source>
</evidence>
<dbReference type="Proteomes" id="UP000799764">
    <property type="component" value="Unassembled WGS sequence"/>
</dbReference>
<evidence type="ECO:0000256" key="4">
    <source>
        <dbReference type="ARBA" id="ARBA00022753"/>
    </source>
</evidence>
<evidence type="ECO:0000256" key="6">
    <source>
        <dbReference type="ARBA" id="ARBA00023136"/>
    </source>
</evidence>
<keyword evidence="4" id="KW-0967">Endosome</keyword>
<dbReference type="GO" id="GO:0000815">
    <property type="term" value="C:ESCRT III complex"/>
    <property type="evidence" value="ECO:0007669"/>
    <property type="project" value="TreeGrafter"/>
</dbReference>
<evidence type="ECO:0000256" key="1">
    <source>
        <dbReference type="ARBA" id="ARBA00004608"/>
    </source>
</evidence>
<dbReference type="Pfam" id="PF03357">
    <property type="entry name" value="Snf7"/>
    <property type="match status" value="1"/>
</dbReference>
<comment type="subcellular location">
    <subcellularLocation>
        <location evidence="1">Endosome membrane</location>
    </subcellularLocation>
</comment>